<gene>
    <name evidence="6 9" type="primary">rsmI</name>
    <name evidence="9" type="ORF">ENJ46_04005</name>
</gene>
<dbReference type="InterPro" id="IPR053910">
    <property type="entry name" value="RsmI_HTH"/>
</dbReference>
<keyword evidence="4 6" id="KW-0808">Transferase</keyword>
<evidence type="ECO:0000256" key="5">
    <source>
        <dbReference type="ARBA" id="ARBA00022691"/>
    </source>
</evidence>
<comment type="catalytic activity">
    <reaction evidence="6">
        <text>cytidine(1402) in 16S rRNA + S-adenosyl-L-methionine = 2'-O-methylcytidine(1402) in 16S rRNA + S-adenosyl-L-homocysteine + H(+)</text>
        <dbReference type="Rhea" id="RHEA:42924"/>
        <dbReference type="Rhea" id="RHEA-COMP:10285"/>
        <dbReference type="Rhea" id="RHEA-COMP:10286"/>
        <dbReference type="ChEBI" id="CHEBI:15378"/>
        <dbReference type="ChEBI" id="CHEBI:57856"/>
        <dbReference type="ChEBI" id="CHEBI:59789"/>
        <dbReference type="ChEBI" id="CHEBI:74495"/>
        <dbReference type="ChEBI" id="CHEBI:82748"/>
        <dbReference type="EC" id="2.1.1.198"/>
    </reaction>
</comment>
<dbReference type="InterPro" id="IPR014777">
    <property type="entry name" value="4pyrrole_Mease_sub1"/>
</dbReference>
<dbReference type="NCBIfam" id="TIGR00096">
    <property type="entry name" value="16S rRNA (cytidine(1402)-2'-O)-methyltransferase"/>
    <property type="match status" value="1"/>
</dbReference>
<dbReference type="GO" id="GO:0070677">
    <property type="term" value="F:rRNA (cytosine-2'-O-)-methyltransferase activity"/>
    <property type="evidence" value="ECO:0007669"/>
    <property type="project" value="UniProtKB-UniRule"/>
</dbReference>
<proteinExistence type="inferred from homology"/>
<evidence type="ECO:0000259" key="7">
    <source>
        <dbReference type="Pfam" id="PF00590"/>
    </source>
</evidence>
<evidence type="ECO:0000313" key="9">
    <source>
        <dbReference type="EMBL" id="HFB55067.1"/>
    </source>
</evidence>
<dbReference type="CDD" id="cd11648">
    <property type="entry name" value="RsmI"/>
    <property type="match status" value="1"/>
</dbReference>
<evidence type="ECO:0000256" key="2">
    <source>
        <dbReference type="ARBA" id="ARBA00022552"/>
    </source>
</evidence>
<comment type="caution">
    <text evidence="9">The sequence shown here is derived from an EMBL/GenBank/DDBJ whole genome shotgun (WGS) entry which is preliminary data.</text>
</comment>
<dbReference type="Pfam" id="PF23016">
    <property type="entry name" value="RsmI_C"/>
    <property type="match status" value="1"/>
</dbReference>
<keyword evidence="2 6" id="KW-0698">rRNA processing</keyword>
<dbReference type="InterPro" id="IPR008189">
    <property type="entry name" value="rRNA_ssu_MeTfrase_I"/>
</dbReference>
<dbReference type="InterPro" id="IPR035996">
    <property type="entry name" value="4pyrrol_Methylase_sf"/>
</dbReference>
<dbReference type="PANTHER" id="PTHR46111">
    <property type="entry name" value="RIBOSOMAL RNA SMALL SUBUNIT METHYLTRANSFERASE I"/>
    <property type="match status" value="1"/>
</dbReference>
<dbReference type="PIRSF" id="PIRSF005917">
    <property type="entry name" value="MTase_YraL"/>
    <property type="match status" value="1"/>
</dbReference>
<evidence type="ECO:0000256" key="6">
    <source>
        <dbReference type="HAMAP-Rule" id="MF_01877"/>
    </source>
</evidence>
<dbReference type="InterPro" id="IPR014776">
    <property type="entry name" value="4pyrrole_Mease_sub2"/>
</dbReference>
<dbReference type="Pfam" id="PF00590">
    <property type="entry name" value="TP_methylase"/>
    <property type="match status" value="1"/>
</dbReference>
<keyword evidence="5 6" id="KW-0949">S-adenosyl-L-methionine</keyword>
<dbReference type="Proteomes" id="UP000886042">
    <property type="component" value="Unassembled WGS sequence"/>
</dbReference>
<evidence type="ECO:0000256" key="1">
    <source>
        <dbReference type="ARBA" id="ARBA00022490"/>
    </source>
</evidence>
<accession>A0A7C3C3B5</accession>
<dbReference type="PANTHER" id="PTHR46111:SF1">
    <property type="entry name" value="RIBOSOMAL RNA SMALL SUBUNIT METHYLTRANSFERASE I"/>
    <property type="match status" value="1"/>
</dbReference>
<feature type="domain" description="Tetrapyrrole methylase" evidence="7">
    <location>
        <begin position="13"/>
        <end position="209"/>
    </location>
</feature>
<comment type="function">
    <text evidence="6">Catalyzes the 2'-O-methylation of the ribose of cytidine 1402 (C1402) in 16S rRNA.</text>
</comment>
<dbReference type="SUPFAM" id="SSF53790">
    <property type="entry name" value="Tetrapyrrole methylase"/>
    <property type="match status" value="1"/>
</dbReference>
<name>A0A7C3C3B5_9PROT</name>
<dbReference type="GO" id="GO:0005737">
    <property type="term" value="C:cytoplasm"/>
    <property type="evidence" value="ECO:0007669"/>
    <property type="project" value="UniProtKB-SubCell"/>
</dbReference>
<protein>
    <recommendedName>
        <fullName evidence="6">Ribosomal RNA small subunit methyltransferase I</fullName>
        <ecNumber evidence="6">2.1.1.198</ecNumber>
    </recommendedName>
    <alternativeName>
        <fullName evidence="6">16S rRNA 2'-O-ribose C1402 methyltransferase</fullName>
    </alternativeName>
    <alternativeName>
        <fullName evidence="6">rRNA (cytidine-2'-O-)-methyltransferase RsmI</fullName>
    </alternativeName>
</protein>
<organism evidence="9">
    <name type="scientific">Hellea balneolensis</name>
    <dbReference type="NCBI Taxonomy" id="287478"/>
    <lineage>
        <taxon>Bacteria</taxon>
        <taxon>Pseudomonadati</taxon>
        <taxon>Pseudomonadota</taxon>
        <taxon>Alphaproteobacteria</taxon>
        <taxon>Maricaulales</taxon>
        <taxon>Robiginitomaculaceae</taxon>
        <taxon>Hellea</taxon>
    </lineage>
</organism>
<keyword evidence="1 6" id="KW-0963">Cytoplasm</keyword>
<sequence>MLAIKPVSLAAGLYLVATPIGNLRDISLRALDTLASANLVLAEDTRVSRKLFSAYGLNTPLSAYHDHNAAKRVPNLVERMQAGEAIALISDAGTPLVSDPGYKLARACIDADIDVVAIPGASAVLSALVSSGLACDRFMFAGFLPPKSGARKKALDEVAQVPASLIFYESAGRLSATLGDMLGVFGDRPVVIARELTKKYEEILRGSLRGMAKDLATTKLRGEIVVLVGPPAHTEKWDEAAILHALEARIGELGVKRASEEIAALSGHKKRDVYTLALGLKRG</sequence>
<evidence type="ECO:0000256" key="3">
    <source>
        <dbReference type="ARBA" id="ARBA00022603"/>
    </source>
</evidence>
<reference evidence="9" key="1">
    <citation type="journal article" date="2020" name="mSystems">
        <title>Genome- and Community-Level Interaction Insights into Carbon Utilization and Element Cycling Functions of Hydrothermarchaeota in Hydrothermal Sediment.</title>
        <authorList>
            <person name="Zhou Z."/>
            <person name="Liu Y."/>
            <person name="Xu W."/>
            <person name="Pan J."/>
            <person name="Luo Z.H."/>
            <person name="Li M."/>
        </authorList>
    </citation>
    <scope>NUCLEOTIDE SEQUENCE [LARGE SCALE GENOMIC DNA]</scope>
    <source>
        <strain evidence="9">HyVt-489</strain>
    </source>
</reference>
<dbReference type="Gene3D" id="3.40.1010.10">
    <property type="entry name" value="Cobalt-precorrin-4 Transmethylase, Domain 1"/>
    <property type="match status" value="1"/>
</dbReference>
<feature type="domain" description="RsmI HTH" evidence="8">
    <location>
        <begin position="238"/>
        <end position="281"/>
    </location>
</feature>
<dbReference type="Gene3D" id="3.30.950.10">
    <property type="entry name" value="Methyltransferase, Cobalt-precorrin-4 Transmethylase, Domain 2"/>
    <property type="match status" value="1"/>
</dbReference>
<dbReference type="EC" id="2.1.1.198" evidence="6"/>
<dbReference type="InterPro" id="IPR000878">
    <property type="entry name" value="4pyrrol_Mease"/>
</dbReference>
<dbReference type="InterPro" id="IPR018063">
    <property type="entry name" value="SAM_MeTrfase_RsmI_CS"/>
</dbReference>
<dbReference type="FunFam" id="3.30.950.10:FF:000002">
    <property type="entry name" value="Ribosomal RNA small subunit methyltransferase I"/>
    <property type="match status" value="1"/>
</dbReference>
<comment type="subcellular location">
    <subcellularLocation>
        <location evidence="6">Cytoplasm</location>
    </subcellularLocation>
</comment>
<evidence type="ECO:0000256" key="4">
    <source>
        <dbReference type="ARBA" id="ARBA00022679"/>
    </source>
</evidence>
<dbReference type="AlphaFoldDB" id="A0A7C3C3B5"/>
<dbReference type="HAMAP" id="MF_01877">
    <property type="entry name" value="16SrRNA_methyltr_I"/>
    <property type="match status" value="1"/>
</dbReference>
<comment type="similarity">
    <text evidence="6">Belongs to the methyltransferase superfamily. RsmI family.</text>
</comment>
<dbReference type="EMBL" id="DRMN01000263">
    <property type="protein sequence ID" value="HFB55067.1"/>
    <property type="molecule type" value="Genomic_DNA"/>
</dbReference>
<evidence type="ECO:0000259" key="8">
    <source>
        <dbReference type="Pfam" id="PF23016"/>
    </source>
</evidence>
<dbReference type="FunFam" id="3.40.1010.10:FF:000007">
    <property type="entry name" value="Ribosomal RNA small subunit methyltransferase I"/>
    <property type="match status" value="1"/>
</dbReference>
<keyword evidence="3 6" id="KW-0489">Methyltransferase</keyword>
<dbReference type="PROSITE" id="PS01296">
    <property type="entry name" value="RSMI"/>
    <property type="match status" value="1"/>
</dbReference>